<dbReference type="Proteomes" id="UP001281761">
    <property type="component" value="Unassembled WGS sequence"/>
</dbReference>
<comment type="subunit">
    <text evidence="4">Component of the small ribosomal subunit. Mature ribosomes consist of a small (40S) and a large (60S) subunit. The 40S subunit contains about 33 different proteins and 1 molecule of RNA (18S). The 60S subunit contains about 49 different proteins and 3 molecules of RNA (25S, 5.8S and 5S).</text>
</comment>
<proteinExistence type="inferred from homology"/>
<accession>A0ABQ9XEM6</accession>
<evidence type="ECO:0000256" key="2">
    <source>
        <dbReference type="ARBA" id="ARBA00022980"/>
    </source>
</evidence>
<sequence length="258" mass="29326">MAIGKNKKLSKGSKKGGKKKVLDPFARKEWYDVKVPNCFSERVLGKTFVNKSQGIKLAKDALKGRVFETFLADINKVDEGDTFRKVRLRVEDVQGSSCLTNFHGMSITTDKSRSMVKKWQTLIEAECQIKTTDNYVLRFFCIGFTRHLQSSHKKTAYAQSQKIRAIRKKMIDVIRLQTSNSDLKMVVKKITTDTIGKQIERECRGIFPMQNCVIRKVKVVKAPKMEVAKLQEFYHETGEVTGVPQQAPVEETAVETTA</sequence>
<keyword evidence="2 4" id="KW-0689">Ribosomal protein</keyword>
<comment type="similarity">
    <text evidence="4">Belongs to the eukaryotic ribosomal protein eS1 family.</text>
</comment>
<name>A0ABQ9XEM6_9EUKA</name>
<dbReference type="InterPro" id="IPR001593">
    <property type="entry name" value="Ribosomal_eS1"/>
</dbReference>
<dbReference type="GO" id="GO:0005840">
    <property type="term" value="C:ribosome"/>
    <property type="evidence" value="ECO:0007669"/>
    <property type="project" value="UniProtKB-KW"/>
</dbReference>
<dbReference type="Pfam" id="PF01015">
    <property type="entry name" value="Ribosomal_S3Ae"/>
    <property type="match status" value="1"/>
</dbReference>
<dbReference type="SMART" id="SM01397">
    <property type="entry name" value="Ribosomal_S3Ae"/>
    <property type="match status" value="1"/>
</dbReference>
<protein>
    <recommendedName>
        <fullName evidence="4">Small ribosomal subunit protein eS1</fullName>
    </recommendedName>
</protein>
<reference evidence="5 6" key="1">
    <citation type="journal article" date="2022" name="bioRxiv">
        <title>Genomics of Preaxostyla Flagellates Illuminates Evolutionary Transitions and the Path Towards Mitochondrial Loss.</title>
        <authorList>
            <person name="Novak L.V.F."/>
            <person name="Treitli S.C."/>
            <person name="Pyrih J."/>
            <person name="Halakuc P."/>
            <person name="Pipaliya S.V."/>
            <person name="Vacek V."/>
            <person name="Brzon O."/>
            <person name="Soukal P."/>
            <person name="Eme L."/>
            <person name="Dacks J.B."/>
            <person name="Karnkowska A."/>
            <person name="Elias M."/>
            <person name="Hampl V."/>
        </authorList>
    </citation>
    <scope>NUCLEOTIDE SEQUENCE [LARGE SCALE GENOMIC DNA]</scope>
    <source>
        <strain evidence="5">NAU3</strain>
        <tissue evidence="5">Gut</tissue>
    </source>
</reference>
<keyword evidence="3 4" id="KW-0687">Ribonucleoprotein</keyword>
<gene>
    <name evidence="5" type="ORF">BLNAU_15416</name>
</gene>
<keyword evidence="1 4" id="KW-0963">Cytoplasm</keyword>
<feature type="initiator methionine" description="Removed" evidence="4">
    <location>
        <position position="1"/>
    </location>
</feature>
<evidence type="ECO:0000256" key="4">
    <source>
        <dbReference type="HAMAP-Rule" id="MF_03122"/>
    </source>
</evidence>
<evidence type="ECO:0000256" key="3">
    <source>
        <dbReference type="ARBA" id="ARBA00023274"/>
    </source>
</evidence>
<dbReference type="PANTHER" id="PTHR11830">
    <property type="entry name" value="40S RIBOSOMAL PROTEIN S3A"/>
    <property type="match status" value="1"/>
</dbReference>
<dbReference type="InterPro" id="IPR027500">
    <property type="entry name" value="Ribosomal_eS1_euk"/>
</dbReference>
<evidence type="ECO:0000313" key="5">
    <source>
        <dbReference type="EMBL" id="KAK2949665.1"/>
    </source>
</evidence>
<dbReference type="HAMAP" id="MF_03122">
    <property type="entry name" value="Ribosomal_eS1_euk"/>
    <property type="match status" value="1"/>
</dbReference>
<comment type="caution">
    <text evidence="5">The sequence shown here is derived from an EMBL/GenBank/DDBJ whole genome shotgun (WGS) entry which is preliminary data.</text>
</comment>
<comment type="subcellular location">
    <subcellularLocation>
        <location evidence="4">Cytoplasm</location>
    </subcellularLocation>
</comment>
<organism evidence="5 6">
    <name type="scientific">Blattamonas nauphoetae</name>
    <dbReference type="NCBI Taxonomy" id="2049346"/>
    <lineage>
        <taxon>Eukaryota</taxon>
        <taxon>Metamonada</taxon>
        <taxon>Preaxostyla</taxon>
        <taxon>Oxymonadida</taxon>
        <taxon>Blattamonas</taxon>
    </lineage>
</organism>
<evidence type="ECO:0000256" key="1">
    <source>
        <dbReference type="ARBA" id="ARBA00022490"/>
    </source>
</evidence>
<dbReference type="EMBL" id="JARBJD010000152">
    <property type="protein sequence ID" value="KAK2949665.1"/>
    <property type="molecule type" value="Genomic_DNA"/>
</dbReference>
<keyword evidence="6" id="KW-1185">Reference proteome</keyword>
<evidence type="ECO:0000313" key="6">
    <source>
        <dbReference type="Proteomes" id="UP001281761"/>
    </source>
</evidence>